<dbReference type="Proteomes" id="UP000637423">
    <property type="component" value="Unassembled WGS sequence"/>
</dbReference>
<sequence length="125" mass="13799">MPSGQAILKELSSTLRHLHRALIEAESTNFPDATGPYDRLMLVVEHPEFRWLHALSELIVEIDELADDEAAGGQAATPCKEVIERLLGPAPAVREDFRTRYLDLMQSAPDVAIASGAVRRVLARL</sequence>
<dbReference type="EMBL" id="BMED01000001">
    <property type="protein sequence ID" value="GGC62782.1"/>
    <property type="molecule type" value="Genomic_DNA"/>
</dbReference>
<dbReference type="AlphaFoldDB" id="A0A916U7Y3"/>
<proteinExistence type="predicted"/>
<reference evidence="1" key="1">
    <citation type="journal article" date="2014" name="Int. J. Syst. Evol. Microbiol.">
        <title>Complete genome sequence of Corynebacterium casei LMG S-19264T (=DSM 44701T), isolated from a smear-ripened cheese.</title>
        <authorList>
            <consortium name="US DOE Joint Genome Institute (JGI-PGF)"/>
            <person name="Walter F."/>
            <person name="Albersmeier A."/>
            <person name="Kalinowski J."/>
            <person name="Ruckert C."/>
        </authorList>
    </citation>
    <scope>NUCLEOTIDE SEQUENCE</scope>
    <source>
        <strain evidence="1">CGMCC 1.10998</strain>
    </source>
</reference>
<comment type="caution">
    <text evidence="1">The sequence shown here is derived from an EMBL/GenBank/DDBJ whole genome shotgun (WGS) entry which is preliminary data.</text>
</comment>
<keyword evidence="2" id="KW-1185">Reference proteome</keyword>
<name>A0A916U7Y3_9BURK</name>
<evidence type="ECO:0000313" key="2">
    <source>
        <dbReference type="Proteomes" id="UP000637423"/>
    </source>
</evidence>
<gene>
    <name evidence="1" type="ORF">GCM10011396_07200</name>
</gene>
<evidence type="ECO:0000313" key="1">
    <source>
        <dbReference type="EMBL" id="GGC62782.1"/>
    </source>
</evidence>
<organism evidence="1 2">
    <name type="scientific">Undibacterium terreum</name>
    <dbReference type="NCBI Taxonomy" id="1224302"/>
    <lineage>
        <taxon>Bacteria</taxon>
        <taxon>Pseudomonadati</taxon>
        <taxon>Pseudomonadota</taxon>
        <taxon>Betaproteobacteria</taxon>
        <taxon>Burkholderiales</taxon>
        <taxon>Oxalobacteraceae</taxon>
        <taxon>Undibacterium</taxon>
    </lineage>
</organism>
<accession>A0A916U7Y3</accession>
<reference evidence="1" key="2">
    <citation type="submission" date="2020-09" db="EMBL/GenBank/DDBJ databases">
        <authorList>
            <person name="Sun Q."/>
            <person name="Zhou Y."/>
        </authorList>
    </citation>
    <scope>NUCLEOTIDE SEQUENCE</scope>
    <source>
        <strain evidence="1">CGMCC 1.10998</strain>
    </source>
</reference>
<protein>
    <submittedName>
        <fullName evidence="1">Uncharacterized protein</fullName>
    </submittedName>
</protein>
<dbReference type="RefSeq" id="WP_188564590.1">
    <property type="nucleotide sequence ID" value="NZ_BMED01000001.1"/>
</dbReference>